<protein>
    <submittedName>
        <fullName evidence="2">DnaJ-like protein subfamily C member 13</fullName>
    </submittedName>
</protein>
<dbReference type="GO" id="GO:0007032">
    <property type="term" value="P:endosome organization"/>
    <property type="evidence" value="ECO:0007669"/>
    <property type="project" value="InterPro"/>
</dbReference>
<dbReference type="Pfam" id="PF19432">
    <property type="entry name" value="RME-8_N"/>
    <property type="match status" value="1"/>
</dbReference>
<dbReference type="OrthoDB" id="69656at2759"/>
<dbReference type="GO" id="GO:0006898">
    <property type="term" value="P:receptor-mediated endocytosis"/>
    <property type="evidence" value="ECO:0007669"/>
    <property type="project" value="TreeGrafter"/>
</dbReference>
<dbReference type="Proteomes" id="UP000192578">
    <property type="component" value="Unassembled WGS sequence"/>
</dbReference>
<accession>A0A1W0WRN6</accession>
<evidence type="ECO:0000259" key="1">
    <source>
        <dbReference type="Pfam" id="PF19432"/>
    </source>
</evidence>
<feature type="domain" description="DnaJ homologue subfamily C GRV2/DNAJC13 N-terminal" evidence="1">
    <location>
        <begin position="9"/>
        <end position="83"/>
    </location>
</feature>
<proteinExistence type="predicted"/>
<evidence type="ECO:0000313" key="3">
    <source>
        <dbReference type="Proteomes" id="UP000192578"/>
    </source>
</evidence>
<dbReference type="GO" id="GO:2000641">
    <property type="term" value="P:regulation of early endosome to late endosome transport"/>
    <property type="evidence" value="ECO:0007669"/>
    <property type="project" value="InterPro"/>
</dbReference>
<evidence type="ECO:0000313" key="2">
    <source>
        <dbReference type="EMBL" id="OQV17813.1"/>
    </source>
</evidence>
<dbReference type="InterPro" id="IPR044978">
    <property type="entry name" value="GRV2/DNAJC13"/>
</dbReference>
<dbReference type="InterPro" id="IPR011989">
    <property type="entry name" value="ARM-like"/>
</dbReference>
<gene>
    <name evidence="2" type="ORF">BV898_08109</name>
</gene>
<dbReference type="GO" id="GO:0010008">
    <property type="term" value="C:endosome membrane"/>
    <property type="evidence" value="ECO:0007669"/>
    <property type="project" value="TreeGrafter"/>
</dbReference>
<dbReference type="PANTHER" id="PTHR36983:SF2">
    <property type="entry name" value="DNAJ HOMOLOG SUBFAMILY C MEMBER 13"/>
    <property type="match status" value="1"/>
</dbReference>
<sequence>MRDSPETSVHMFEGTHENPELIWNDEAREKVSSSIQELKDQFYTTQRNDHSAIWSLPQDYNTIYSNVQGEIVVGGVFLRLFVANPGWVLRKPKEFFLDIVDSFVELSSLPSPPTEELELVTTAIVVFLEAQPLMADQVPTFGHIPKLILLLKSNNDNVVSSTMRIVHQLAKSAVCINSLAAVDSVNGMKLAMKKSRLVTPLACEALNSMFNEPNDELISQALSCDLIPYLLTLLGSPLEFIPNPSGTKAHIVKALKSMTRSLALGDKVSAILDQSRVWSEFKDQRHDLFITHTNTVGYLTAGTPGVAGYLTQGKSKTLPDVPPPADVIHQENPNQL</sequence>
<comment type="caution">
    <text evidence="2">The sequence shown here is derived from an EMBL/GenBank/DDBJ whole genome shotgun (WGS) entry which is preliminary data.</text>
</comment>
<dbReference type="InterPro" id="IPR045802">
    <property type="entry name" value="GRV2/DNAJC13_N"/>
</dbReference>
<reference evidence="3" key="1">
    <citation type="submission" date="2017-01" db="EMBL/GenBank/DDBJ databases">
        <title>Comparative genomics of anhydrobiosis in the tardigrade Hypsibius dujardini.</title>
        <authorList>
            <person name="Yoshida Y."/>
            <person name="Koutsovoulos G."/>
            <person name="Laetsch D."/>
            <person name="Stevens L."/>
            <person name="Kumar S."/>
            <person name="Horikawa D."/>
            <person name="Ishino K."/>
            <person name="Komine S."/>
            <person name="Tomita M."/>
            <person name="Blaxter M."/>
            <person name="Arakawa K."/>
        </authorList>
    </citation>
    <scope>NUCLEOTIDE SEQUENCE [LARGE SCALE GENOMIC DNA]</scope>
    <source>
        <strain evidence="3">Z151</strain>
    </source>
</reference>
<dbReference type="PANTHER" id="PTHR36983">
    <property type="entry name" value="DNAJ HOMOLOG SUBFAMILY C MEMBER 13"/>
    <property type="match status" value="1"/>
</dbReference>
<dbReference type="InterPro" id="IPR016024">
    <property type="entry name" value="ARM-type_fold"/>
</dbReference>
<dbReference type="Gene3D" id="1.25.10.10">
    <property type="entry name" value="Leucine-rich Repeat Variant"/>
    <property type="match status" value="1"/>
</dbReference>
<dbReference type="AlphaFoldDB" id="A0A1W0WRN6"/>
<keyword evidence="3" id="KW-1185">Reference proteome</keyword>
<dbReference type="EMBL" id="MTYJ01000056">
    <property type="protein sequence ID" value="OQV17813.1"/>
    <property type="molecule type" value="Genomic_DNA"/>
</dbReference>
<name>A0A1W0WRN6_HYPEX</name>
<dbReference type="SUPFAM" id="SSF48371">
    <property type="entry name" value="ARM repeat"/>
    <property type="match status" value="1"/>
</dbReference>
<organism evidence="2 3">
    <name type="scientific">Hypsibius exemplaris</name>
    <name type="common">Freshwater tardigrade</name>
    <dbReference type="NCBI Taxonomy" id="2072580"/>
    <lineage>
        <taxon>Eukaryota</taxon>
        <taxon>Metazoa</taxon>
        <taxon>Ecdysozoa</taxon>
        <taxon>Tardigrada</taxon>
        <taxon>Eutardigrada</taxon>
        <taxon>Parachela</taxon>
        <taxon>Hypsibioidea</taxon>
        <taxon>Hypsibiidae</taxon>
        <taxon>Hypsibius</taxon>
    </lineage>
</organism>